<proteinExistence type="predicted"/>
<dbReference type="Gene3D" id="3.40.50.300">
    <property type="entry name" value="P-loop containing nucleotide triphosphate hydrolases"/>
    <property type="match status" value="1"/>
</dbReference>
<dbReference type="SUPFAM" id="SSF52540">
    <property type="entry name" value="P-loop containing nucleoside triphosphate hydrolases"/>
    <property type="match status" value="1"/>
</dbReference>
<dbReference type="PRINTS" id="PR00364">
    <property type="entry name" value="DISEASERSIST"/>
</dbReference>
<evidence type="ECO:0000313" key="3">
    <source>
        <dbReference type="Proteomes" id="UP000238634"/>
    </source>
</evidence>
<dbReference type="RefSeq" id="WP_073074986.1">
    <property type="nucleotide sequence ID" value="NZ_MPPI01000054.1"/>
</dbReference>
<keyword evidence="3" id="KW-1185">Reference proteome</keyword>
<dbReference type="InterPro" id="IPR027417">
    <property type="entry name" value="P-loop_NTPase"/>
</dbReference>
<reference evidence="2 3" key="1">
    <citation type="submission" date="2018-02" db="EMBL/GenBank/DDBJ databases">
        <authorList>
            <person name="Cohen D.B."/>
            <person name="Kent A.D."/>
        </authorList>
    </citation>
    <scope>NUCLEOTIDE SEQUENCE [LARGE SCALE GENOMIC DNA]</scope>
    <source>
        <strain evidence="2 3">ULC007</strain>
    </source>
</reference>
<dbReference type="OrthoDB" id="441260at2"/>
<evidence type="ECO:0000259" key="1">
    <source>
        <dbReference type="Pfam" id="PF05729"/>
    </source>
</evidence>
<evidence type="ECO:0000313" key="2">
    <source>
        <dbReference type="EMBL" id="PSB15691.1"/>
    </source>
</evidence>
<name>A0A2T1D5H6_9CYAN</name>
<dbReference type="InterPro" id="IPR007111">
    <property type="entry name" value="NACHT_NTPase"/>
</dbReference>
<dbReference type="AlphaFoldDB" id="A0A2T1D5H6"/>
<dbReference type="EMBL" id="PVWG01000055">
    <property type="protein sequence ID" value="PSB15691.1"/>
    <property type="molecule type" value="Genomic_DNA"/>
</dbReference>
<feature type="domain" description="NACHT" evidence="1">
    <location>
        <begin position="147"/>
        <end position="306"/>
    </location>
</feature>
<dbReference type="Proteomes" id="UP000238634">
    <property type="component" value="Unassembled WGS sequence"/>
</dbReference>
<organism evidence="2 3">
    <name type="scientific">Phormidesmis priestleyi ULC007</name>
    <dbReference type="NCBI Taxonomy" id="1920490"/>
    <lineage>
        <taxon>Bacteria</taxon>
        <taxon>Bacillati</taxon>
        <taxon>Cyanobacteriota</taxon>
        <taxon>Cyanophyceae</taxon>
        <taxon>Leptolyngbyales</taxon>
        <taxon>Leptolyngbyaceae</taxon>
        <taxon>Phormidesmis</taxon>
    </lineage>
</organism>
<protein>
    <submittedName>
        <fullName evidence="2">NACHT domain-containing protein</fullName>
    </submittedName>
</protein>
<accession>A0A2T1D5H6</accession>
<dbReference type="PANTHER" id="PTHR47691">
    <property type="entry name" value="REGULATOR-RELATED"/>
    <property type="match status" value="1"/>
</dbReference>
<sequence length="451" mass="51089">MVQALRNSKRYRGFVLTSIGLQKLQKSIQQLEAQTRVRQSPRAIAERVQLAEPDGIHPMTVRKLLRCQQGVDKRSICQVFAALQLLLEVGDYAHASLSGARAIVEVLEHPAKQLHSDVAGRDTASHFCGRTEEKSQLQRQILVERCRLVSVLGVAGIGKTALVQEFTAEQQEFEYVVWKSLHHAPTIAAMLTSLLHSLVERSPAPLPTSVEELITSLLKHLQQHRCLLVLDGIESILSNRPLAGYYREGYEPYRELFRSIAESPHRSCMVLTSQEKPREFRRLEGRQVQFVRLQGLSASESQQLLQQQGTFAPIQADWHRITDYYGGNPLILKMVAARVVDYFDGSISDYLSDGSPEQLLFQEIRDLLGQQFDRASEPEQIVMVHLAIIGDWVSLSDLQADLESVISRQDLLDILDSLYRRSLFQKSRASFKLSPTLATFIQNYKNVHPQK</sequence>
<reference evidence="2 3" key="2">
    <citation type="submission" date="2018-03" db="EMBL/GenBank/DDBJ databases">
        <title>The ancient ancestry and fast evolution of plastids.</title>
        <authorList>
            <person name="Moore K.R."/>
            <person name="Magnabosco C."/>
            <person name="Momper L."/>
            <person name="Gold D.A."/>
            <person name="Bosak T."/>
            <person name="Fournier G.P."/>
        </authorList>
    </citation>
    <scope>NUCLEOTIDE SEQUENCE [LARGE SCALE GENOMIC DNA]</scope>
    <source>
        <strain evidence="2 3">ULC007</strain>
    </source>
</reference>
<dbReference type="STRING" id="1920490.GCA_001895925_02831"/>
<dbReference type="Pfam" id="PF05729">
    <property type="entry name" value="NACHT"/>
    <property type="match status" value="1"/>
</dbReference>
<comment type="caution">
    <text evidence="2">The sequence shown here is derived from an EMBL/GenBank/DDBJ whole genome shotgun (WGS) entry which is preliminary data.</text>
</comment>
<gene>
    <name evidence="2" type="ORF">C7B65_23815</name>
</gene>
<dbReference type="PANTHER" id="PTHR47691:SF3">
    <property type="entry name" value="HTH-TYPE TRANSCRIPTIONAL REGULATOR RV0890C-RELATED"/>
    <property type="match status" value="1"/>
</dbReference>